<feature type="compositionally biased region" description="Polar residues" evidence="1">
    <location>
        <begin position="113"/>
        <end position="128"/>
    </location>
</feature>
<evidence type="ECO:0000313" key="2">
    <source>
        <dbReference type="EMBL" id="PWN29417.1"/>
    </source>
</evidence>
<feature type="compositionally biased region" description="Low complexity" evidence="1">
    <location>
        <begin position="1"/>
        <end position="12"/>
    </location>
</feature>
<dbReference type="Proteomes" id="UP000245884">
    <property type="component" value="Unassembled WGS sequence"/>
</dbReference>
<proteinExistence type="predicted"/>
<feature type="compositionally biased region" description="Basic and acidic residues" evidence="1">
    <location>
        <begin position="57"/>
        <end position="71"/>
    </location>
</feature>
<feature type="region of interest" description="Disordered" evidence="1">
    <location>
        <begin position="38"/>
        <end position="159"/>
    </location>
</feature>
<reference evidence="2 3" key="1">
    <citation type="journal article" date="2018" name="Mol. Biol. Evol.">
        <title>Broad Genomic Sampling Reveals a Smut Pathogenic Ancestry of the Fungal Clade Ustilaginomycotina.</title>
        <authorList>
            <person name="Kijpornyongpan T."/>
            <person name="Mondo S.J."/>
            <person name="Barry K."/>
            <person name="Sandor L."/>
            <person name="Lee J."/>
            <person name="Lipzen A."/>
            <person name="Pangilinan J."/>
            <person name="LaButti K."/>
            <person name="Hainaut M."/>
            <person name="Henrissat B."/>
            <person name="Grigoriev I.V."/>
            <person name="Spatafora J.W."/>
            <person name="Aime M.C."/>
        </authorList>
    </citation>
    <scope>NUCLEOTIDE SEQUENCE [LARGE SCALE GENOMIC DNA]</scope>
    <source>
        <strain evidence="2 3">MCA 5214</strain>
    </source>
</reference>
<sequence>MSYGSSYRPSSSWGDPTARPPSYVSLRQELAKRNGTVHFQPLSSSMAAGPSYTALQRPEEERRGRSREVRHLWACSSSSQVQADLAKERRGSSTETARLPKSDGPEQSKEEVVSSSTLFEHYDGNTSGMPILSRPPRHLGTPTPLELQSSYAQPAGRQDDDNSYLAPWISSALHEKSGYSSGTRVLYTRAQLPEIDEASRHLWTALHQFNTTSAHYLSNWKLLQGVRATEAPHPLSVGVTDRSKCPFVADQASDVSLLTSSFNWSSLSLPKHIKGTWYGVLFLSRRRSGSESINLYEADRLSHEEAVRSGGLLAYWYGEPDEETGDNLATCIWTDRESAVRASKLPRHRQAVRHAGRAYEEFRLGRYKVVKKAGERNVTVEKWRIDDEE</sequence>
<dbReference type="RefSeq" id="XP_025364029.1">
    <property type="nucleotide sequence ID" value="XM_025505418.1"/>
</dbReference>
<gene>
    <name evidence="2" type="ORF">BDZ90DRAFT_230291</name>
</gene>
<protein>
    <submittedName>
        <fullName evidence="2">Uncharacterized protein</fullName>
    </submittedName>
</protein>
<dbReference type="PANTHER" id="PTHR36986">
    <property type="entry name" value="UPF0643 PROTEIN PB2B2.08"/>
    <property type="match status" value="1"/>
</dbReference>
<dbReference type="GeneID" id="37027241"/>
<evidence type="ECO:0000313" key="3">
    <source>
        <dbReference type="Proteomes" id="UP000245884"/>
    </source>
</evidence>
<name>A0A316UVU1_9BASI</name>
<dbReference type="OrthoDB" id="2140489at2759"/>
<dbReference type="PANTHER" id="PTHR36986:SF1">
    <property type="entry name" value="UPF0643 PROTEIN PB2B2.08"/>
    <property type="match status" value="1"/>
</dbReference>
<keyword evidence="3" id="KW-1185">Reference proteome</keyword>
<feature type="region of interest" description="Disordered" evidence="1">
    <location>
        <begin position="1"/>
        <end position="21"/>
    </location>
</feature>
<organism evidence="2 3">
    <name type="scientific">Jaminaea rosea</name>
    <dbReference type="NCBI Taxonomy" id="1569628"/>
    <lineage>
        <taxon>Eukaryota</taxon>
        <taxon>Fungi</taxon>
        <taxon>Dikarya</taxon>
        <taxon>Basidiomycota</taxon>
        <taxon>Ustilaginomycotina</taxon>
        <taxon>Exobasidiomycetes</taxon>
        <taxon>Microstromatales</taxon>
        <taxon>Microstromatales incertae sedis</taxon>
        <taxon>Jaminaea</taxon>
    </lineage>
</organism>
<dbReference type="EMBL" id="KZ819663">
    <property type="protein sequence ID" value="PWN29417.1"/>
    <property type="molecule type" value="Genomic_DNA"/>
</dbReference>
<accession>A0A316UVU1</accession>
<feature type="compositionally biased region" description="Basic and acidic residues" evidence="1">
    <location>
        <begin position="85"/>
        <end position="112"/>
    </location>
</feature>
<dbReference type="AlphaFoldDB" id="A0A316UVU1"/>
<evidence type="ECO:0000256" key="1">
    <source>
        <dbReference type="SAM" id="MobiDB-lite"/>
    </source>
</evidence>